<dbReference type="InterPro" id="IPR006590">
    <property type="entry name" value="RNA_pol_Rpb4/RPC9_core"/>
</dbReference>
<dbReference type="GO" id="GO:0006384">
    <property type="term" value="P:transcription initiation at RNA polymerase III promoter"/>
    <property type="evidence" value="ECO:0007669"/>
    <property type="project" value="InterPro"/>
</dbReference>
<dbReference type="EMBL" id="LN891051">
    <property type="protein sequence ID" value="CUS10283.1"/>
    <property type="molecule type" value="Genomic_DNA"/>
</dbReference>
<comment type="similarity">
    <text evidence="2">Belongs to the eukaryotic RPC9 RNA polymerase subunit family.</text>
</comment>
<sequence>MKVLNPRTAFLSDYEVLKHLTETKARYIALGQSQGTAHAMKSSNLETIMKEVRDYLQTTPAATQSEEAISNFMHEISTFALEKAELLMMVNCRPSSIAELDCIVEEMDQRFSEEESAEMLRVVKRNLPPGPKEGDVIGSG</sequence>
<dbReference type="Gene3D" id="1.20.1250.40">
    <property type="match status" value="1"/>
</dbReference>
<dbReference type="PANTHER" id="PTHR15561">
    <property type="entry name" value="CALCITONIN GENE-RELATED PEPTIDE-RECEPTOR COMPONENT PROTEIN"/>
    <property type="match status" value="1"/>
</dbReference>
<feature type="domain" description="RNA polymerase Rpb4/RPC9 core" evidence="7">
    <location>
        <begin position="1"/>
        <end position="130"/>
    </location>
</feature>
<dbReference type="PANTHER" id="PTHR15561:SF0">
    <property type="entry name" value="DNA-DIRECTED RNA POLYMERASE III SUBUNIT RPC9"/>
    <property type="match status" value="1"/>
</dbReference>
<evidence type="ECO:0000256" key="3">
    <source>
        <dbReference type="ARBA" id="ARBA00016672"/>
    </source>
</evidence>
<evidence type="ECO:0000256" key="4">
    <source>
        <dbReference type="ARBA" id="ARBA00022478"/>
    </source>
</evidence>
<dbReference type="SUPFAM" id="SSF47819">
    <property type="entry name" value="HRDC-like"/>
    <property type="match status" value="1"/>
</dbReference>
<accession>A0A292PUX0</accession>
<dbReference type="InterPro" id="IPR038324">
    <property type="entry name" value="Rpb4/RPC9_sf"/>
</dbReference>
<evidence type="ECO:0000256" key="2">
    <source>
        <dbReference type="ARBA" id="ARBA00006898"/>
    </source>
</evidence>
<organism evidence="8 9">
    <name type="scientific">Tuber aestivum</name>
    <name type="common">summer truffle</name>
    <dbReference type="NCBI Taxonomy" id="59557"/>
    <lineage>
        <taxon>Eukaryota</taxon>
        <taxon>Fungi</taxon>
        <taxon>Dikarya</taxon>
        <taxon>Ascomycota</taxon>
        <taxon>Pezizomycotina</taxon>
        <taxon>Pezizomycetes</taxon>
        <taxon>Pezizales</taxon>
        <taxon>Tuberaceae</taxon>
        <taxon>Tuber</taxon>
    </lineage>
</organism>
<protein>
    <recommendedName>
        <fullName evidence="3">DNA-directed RNA polymerase III subunit RPC9</fullName>
    </recommendedName>
</protein>
<evidence type="ECO:0000313" key="8">
    <source>
        <dbReference type="EMBL" id="CUS10283.1"/>
    </source>
</evidence>
<dbReference type="Pfam" id="PF03874">
    <property type="entry name" value="RNA_pol_Rpb4"/>
    <property type="match status" value="1"/>
</dbReference>
<evidence type="ECO:0000256" key="6">
    <source>
        <dbReference type="ARBA" id="ARBA00023242"/>
    </source>
</evidence>
<dbReference type="InterPro" id="IPR005574">
    <property type="entry name" value="Rpb4/RPC9"/>
</dbReference>
<dbReference type="InterPro" id="IPR010997">
    <property type="entry name" value="HRDC-like_sf"/>
</dbReference>
<gene>
    <name evidence="8" type="ORF">GSTUAT00005653001</name>
</gene>
<reference evidence="8" key="1">
    <citation type="submission" date="2015-10" db="EMBL/GenBank/DDBJ databases">
        <authorList>
            <person name="Regsiter A."/>
            <person name="william w."/>
        </authorList>
    </citation>
    <scope>NUCLEOTIDE SEQUENCE</scope>
    <source>
        <strain evidence="8">Montdore</strain>
    </source>
</reference>
<evidence type="ECO:0000256" key="1">
    <source>
        <dbReference type="ARBA" id="ARBA00004123"/>
    </source>
</evidence>
<evidence type="ECO:0000256" key="5">
    <source>
        <dbReference type="ARBA" id="ARBA00023163"/>
    </source>
</evidence>
<name>A0A292PUX0_9PEZI</name>
<dbReference type="InterPro" id="IPR038846">
    <property type="entry name" value="RPC9"/>
</dbReference>
<dbReference type="SMART" id="SM00657">
    <property type="entry name" value="RPOL4c"/>
    <property type="match status" value="1"/>
</dbReference>
<evidence type="ECO:0000313" key="9">
    <source>
        <dbReference type="Proteomes" id="UP001412239"/>
    </source>
</evidence>
<keyword evidence="9" id="KW-1185">Reference proteome</keyword>
<keyword evidence="5" id="KW-0804">Transcription</keyword>
<keyword evidence="6" id="KW-0539">Nucleus</keyword>
<dbReference type="AlphaFoldDB" id="A0A292PUX0"/>
<comment type="subcellular location">
    <subcellularLocation>
        <location evidence="1">Nucleus</location>
    </subcellularLocation>
</comment>
<proteinExistence type="inferred from homology"/>
<dbReference type="GO" id="GO:0000166">
    <property type="term" value="F:nucleotide binding"/>
    <property type="evidence" value="ECO:0007669"/>
    <property type="project" value="InterPro"/>
</dbReference>
<dbReference type="GO" id="GO:0005666">
    <property type="term" value="C:RNA polymerase III complex"/>
    <property type="evidence" value="ECO:0007669"/>
    <property type="project" value="InterPro"/>
</dbReference>
<keyword evidence="4" id="KW-0240">DNA-directed RNA polymerase</keyword>
<dbReference type="Proteomes" id="UP001412239">
    <property type="component" value="Unassembled WGS sequence"/>
</dbReference>
<evidence type="ECO:0000259" key="7">
    <source>
        <dbReference type="SMART" id="SM00657"/>
    </source>
</evidence>